<dbReference type="PANTHER" id="PTHR11946:SF109">
    <property type="entry name" value="VALINE--TRNA LIGASE"/>
    <property type="match status" value="1"/>
</dbReference>
<keyword evidence="2 9" id="KW-0436">Ligase</keyword>
<evidence type="ECO:0000256" key="6">
    <source>
        <dbReference type="ARBA" id="ARBA00023054"/>
    </source>
</evidence>
<dbReference type="InterPro" id="IPR037118">
    <property type="entry name" value="Val-tRNA_synth_C_sf"/>
</dbReference>
<dbReference type="NCBIfam" id="TIGR00422">
    <property type="entry name" value="valS"/>
    <property type="match status" value="1"/>
</dbReference>
<dbReference type="Gene3D" id="1.10.730.10">
    <property type="entry name" value="Isoleucyl-tRNA Synthetase, Domain 1"/>
    <property type="match status" value="1"/>
</dbReference>
<gene>
    <name evidence="9" type="primary">valS</name>
    <name evidence="13" type="ORF">VP395_04385</name>
</gene>
<dbReference type="SUPFAM" id="SSF46589">
    <property type="entry name" value="tRNA-binding arm"/>
    <property type="match status" value="1"/>
</dbReference>
<name>A0ABV0A7B3_9FLAO</name>
<keyword evidence="1 9" id="KW-0963">Cytoplasm</keyword>
<evidence type="ECO:0000256" key="1">
    <source>
        <dbReference type="ARBA" id="ARBA00022490"/>
    </source>
</evidence>
<keyword evidence="7 9" id="KW-0030">Aminoacyl-tRNA synthetase</keyword>
<dbReference type="InterPro" id="IPR033705">
    <property type="entry name" value="Anticodon_Ia_Val"/>
</dbReference>
<dbReference type="SUPFAM" id="SSF52374">
    <property type="entry name" value="Nucleotidylyl transferase"/>
    <property type="match status" value="1"/>
</dbReference>
<proteinExistence type="inferred from homology"/>
<comment type="subcellular location">
    <subcellularLocation>
        <location evidence="9">Cytoplasm</location>
    </subcellularLocation>
</comment>
<dbReference type="Proteomes" id="UP001416393">
    <property type="component" value="Unassembled WGS sequence"/>
</dbReference>
<sequence length="878" mass="100597">MQMPSKYDASQVESKWYDYWMEHNYFHSEPDEREPYTIVIPPPNVTGVLHMGHMLNNTIQDVLIRRARLQGKNACWVPGTDHASIATEAKVVAKLKEQGIDKNDLSREEFLKHAWEWTHEYGGVILEQLKKLGCSCDWDRTKFTMDDDMSEAVIKVFVDLHNKGLIYRGYRMVNWDPEAKTTLSDEEVIYEEKQGSLYYLNYKIEGSNDILTIATTRPETIFGDTAICINPNDERFTHLKGKKAIVPICNRIIPIIEDDYVDVEFGTGCLKVTPAHDENDKNLGDKHNLEVVDIFNEDASLNSFGLHYQGKDRFVVRKEIVQELEASGVLVKTETHINKVGTSERTKAVIEPRLSDQWFLKMQDLVKPAIEAVLGDDSEIKLFPKKFENTYRHWMENIRDWNISRQLLWGQQIPAYYYGDGKEDFVVAETIETALELAKQKTNNQQLSIDNLRQDTDALDTWFSSWLWPMSVFDGIRNPENVDIKYYYPTNDLVTGPDILFFWVARMIIAGYEYKGEKPFNNVYLTGLVRDKQRRKMSKSLGNSPDALKLIEEYSADGVRVGLLLSSAAGNDLMFDETLCQQGKGFGNKIWNAYRLVDGWDIDNAISQPNSSKIAIDWYESKFQKALIEIEDHFSKYRLSDALMAIYKLIYDDFCGWLLEMVKPAYQQPIDAVTYKSIIAIFEENLKIVHPFMPFLTEDIWHYIAERTPEEALIVSSWPKAKSVNETLITEFEFASEVISGIRNIRKEKNIAFKDAIGFSVINNDKTSTSFDAIISKLGNLESINYVNEAVDGALSFRVKSNEYFIPMAGSIDVEAEIKKLTEELNYTEGFLKSVQKKLSNERFVAGAPEQVITNERNKEADALAKIETLKASLASLG</sequence>
<evidence type="ECO:0000313" key="13">
    <source>
        <dbReference type="EMBL" id="MEN3322953.1"/>
    </source>
</evidence>
<feature type="domain" description="Valyl-tRNA synthetase tRNA-binding arm" evidence="12">
    <location>
        <begin position="813"/>
        <end position="878"/>
    </location>
</feature>
<dbReference type="Gene3D" id="3.90.740.10">
    <property type="entry name" value="Valyl/Leucyl/Isoleucyl-tRNA synthetase, editing domain"/>
    <property type="match status" value="1"/>
</dbReference>
<dbReference type="InterPro" id="IPR013155">
    <property type="entry name" value="M/V/L/I-tRNA-synth_anticd-bd"/>
</dbReference>
<reference evidence="13 14" key="1">
    <citation type="submission" date="2024-01" db="EMBL/GenBank/DDBJ databases">
        <title>Mariniflexile litorale sp. nov., isolated from the shallow sediments of the Sea of Japan.</title>
        <authorList>
            <person name="Romanenko L."/>
            <person name="Bystritskaya E."/>
            <person name="Isaeva M."/>
        </authorList>
    </citation>
    <scope>NUCLEOTIDE SEQUENCE [LARGE SCALE GENOMIC DNA]</scope>
    <source>
        <strain evidence="13 14">KCTC 32427</strain>
    </source>
</reference>
<dbReference type="Pfam" id="PF10458">
    <property type="entry name" value="Val_tRNA-synt_C"/>
    <property type="match status" value="1"/>
</dbReference>
<dbReference type="HAMAP" id="MF_02004">
    <property type="entry name" value="Val_tRNA_synth_type1"/>
    <property type="match status" value="1"/>
</dbReference>
<feature type="short sequence motif" description="'HIGH' region" evidence="9">
    <location>
        <begin position="43"/>
        <end position="53"/>
    </location>
</feature>
<evidence type="ECO:0000256" key="7">
    <source>
        <dbReference type="ARBA" id="ARBA00023146"/>
    </source>
</evidence>
<evidence type="ECO:0000256" key="8">
    <source>
        <dbReference type="ARBA" id="ARBA00047552"/>
    </source>
</evidence>
<dbReference type="PANTHER" id="PTHR11946">
    <property type="entry name" value="VALYL-TRNA SYNTHETASES"/>
    <property type="match status" value="1"/>
</dbReference>
<feature type="binding site" evidence="9">
    <location>
        <position position="539"/>
    </location>
    <ligand>
        <name>ATP</name>
        <dbReference type="ChEBI" id="CHEBI:30616"/>
    </ligand>
</feature>
<dbReference type="InterPro" id="IPR001412">
    <property type="entry name" value="aa-tRNA-synth_I_CS"/>
</dbReference>
<dbReference type="EC" id="6.1.1.9" evidence="9"/>
<evidence type="ECO:0000256" key="4">
    <source>
        <dbReference type="ARBA" id="ARBA00022840"/>
    </source>
</evidence>
<evidence type="ECO:0000313" key="14">
    <source>
        <dbReference type="Proteomes" id="UP001416393"/>
    </source>
</evidence>
<evidence type="ECO:0000256" key="9">
    <source>
        <dbReference type="HAMAP-Rule" id="MF_02004"/>
    </source>
</evidence>
<dbReference type="SUPFAM" id="SSF50677">
    <property type="entry name" value="ValRS/IleRS/LeuRS editing domain"/>
    <property type="match status" value="1"/>
</dbReference>
<keyword evidence="4 9" id="KW-0067">ATP-binding</keyword>
<feature type="short sequence motif" description="'KMSKS' region" evidence="9">
    <location>
        <begin position="536"/>
        <end position="540"/>
    </location>
</feature>
<dbReference type="InterPro" id="IPR009008">
    <property type="entry name" value="Val/Leu/Ile-tRNA-synth_edit"/>
</dbReference>
<keyword evidence="14" id="KW-1185">Reference proteome</keyword>
<comment type="catalytic activity">
    <reaction evidence="8 9">
        <text>tRNA(Val) + L-valine + ATP = L-valyl-tRNA(Val) + AMP + diphosphate</text>
        <dbReference type="Rhea" id="RHEA:10704"/>
        <dbReference type="Rhea" id="RHEA-COMP:9672"/>
        <dbReference type="Rhea" id="RHEA-COMP:9708"/>
        <dbReference type="ChEBI" id="CHEBI:30616"/>
        <dbReference type="ChEBI" id="CHEBI:33019"/>
        <dbReference type="ChEBI" id="CHEBI:57762"/>
        <dbReference type="ChEBI" id="CHEBI:78442"/>
        <dbReference type="ChEBI" id="CHEBI:78537"/>
        <dbReference type="ChEBI" id="CHEBI:456215"/>
        <dbReference type="EC" id="6.1.1.9"/>
    </reaction>
</comment>
<comment type="domain">
    <text evidence="9">ValRS has two distinct active sites: one for aminoacylation and one for editing. The misactivated threonine is translocated from the active site to the editing site.</text>
</comment>
<evidence type="ECO:0000259" key="10">
    <source>
        <dbReference type="Pfam" id="PF00133"/>
    </source>
</evidence>
<evidence type="ECO:0000256" key="5">
    <source>
        <dbReference type="ARBA" id="ARBA00022917"/>
    </source>
</evidence>
<organism evidence="13 14">
    <name type="scientific">Mariniflexile soesokkakense</name>
    <dbReference type="NCBI Taxonomy" id="1343160"/>
    <lineage>
        <taxon>Bacteria</taxon>
        <taxon>Pseudomonadati</taxon>
        <taxon>Bacteroidota</taxon>
        <taxon>Flavobacteriia</taxon>
        <taxon>Flavobacteriales</taxon>
        <taxon>Flavobacteriaceae</taxon>
        <taxon>Mariniflexile</taxon>
    </lineage>
</organism>
<accession>A0ABV0A7B3</accession>
<comment type="subunit">
    <text evidence="9">Monomer.</text>
</comment>
<comment type="function">
    <text evidence="9">Catalyzes the attachment of valine to tRNA(Val). As ValRS can inadvertently accommodate and process structurally similar amino acids such as threonine, to avoid such errors, it has a 'posttransfer' editing activity that hydrolyzes mischarged Thr-tRNA(Val) in a tRNA-dependent manner.</text>
</comment>
<feature type="domain" description="Aminoacyl-tRNA synthetase class Ia" evidence="10">
    <location>
        <begin position="15"/>
        <end position="574"/>
    </location>
</feature>
<dbReference type="RefSeq" id="WP_346241003.1">
    <property type="nucleotide sequence ID" value="NZ_JAZHYP010000002.1"/>
</dbReference>
<dbReference type="GO" id="GO:0004832">
    <property type="term" value="F:valine-tRNA ligase activity"/>
    <property type="evidence" value="ECO:0007669"/>
    <property type="project" value="UniProtKB-EC"/>
</dbReference>
<dbReference type="CDD" id="cd00817">
    <property type="entry name" value="ValRS_core"/>
    <property type="match status" value="1"/>
</dbReference>
<keyword evidence="5 9" id="KW-0648">Protein biosynthesis</keyword>
<dbReference type="InterPro" id="IPR014729">
    <property type="entry name" value="Rossmann-like_a/b/a_fold"/>
</dbReference>
<comment type="similarity">
    <text evidence="9">Belongs to the class-I aminoacyl-tRNA synthetase family. ValS type 1 subfamily.</text>
</comment>
<dbReference type="EMBL" id="JAZHYP010000002">
    <property type="protein sequence ID" value="MEN3322953.1"/>
    <property type="molecule type" value="Genomic_DNA"/>
</dbReference>
<dbReference type="Pfam" id="PF08264">
    <property type="entry name" value="Anticodon_1"/>
    <property type="match status" value="1"/>
</dbReference>
<evidence type="ECO:0000259" key="11">
    <source>
        <dbReference type="Pfam" id="PF08264"/>
    </source>
</evidence>
<evidence type="ECO:0000256" key="2">
    <source>
        <dbReference type="ARBA" id="ARBA00022598"/>
    </source>
</evidence>
<comment type="domain">
    <text evidence="9">The C-terminal coiled-coil domain is crucial for aminoacylation activity.</text>
</comment>
<dbReference type="PROSITE" id="PS00178">
    <property type="entry name" value="AA_TRNA_LIGASE_I"/>
    <property type="match status" value="1"/>
</dbReference>
<dbReference type="Gene3D" id="1.10.287.380">
    <property type="entry name" value="Valyl-tRNA synthetase, C-terminal domain"/>
    <property type="match status" value="1"/>
</dbReference>
<comment type="caution">
    <text evidence="13">The sequence shown here is derived from an EMBL/GenBank/DDBJ whole genome shotgun (WGS) entry which is preliminary data.</text>
</comment>
<feature type="domain" description="Methionyl/Valyl/Leucyl/Isoleucyl-tRNA synthetase anticodon-binding" evidence="11">
    <location>
        <begin position="618"/>
        <end position="754"/>
    </location>
</feature>
<dbReference type="InterPro" id="IPR019499">
    <property type="entry name" value="Val-tRNA_synth_tRNA-bd"/>
</dbReference>
<dbReference type="InterPro" id="IPR009080">
    <property type="entry name" value="tRNAsynth_Ia_anticodon-bd"/>
</dbReference>
<dbReference type="Pfam" id="PF00133">
    <property type="entry name" value="tRNA-synt_1"/>
    <property type="match status" value="1"/>
</dbReference>
<keyword evidence="6 9" id="KW-0175">Coiled coil</keyword>
<dbReference type="NCBIfam" id="NF004349">
    <property type="entry name" value="PRK05729.1"/>
    <property type="match status" value="1"/>
</dbReference>
<dbReference type="SUPFAM" id="SSF47323">
    <property type="entry name" value="Anticodon-binding domain of a subclass of class I aminoacyl-tRNA synthetases"/>
    <property type="match status" value="1"/>
</dbReference>
<dbReference type="InterPro" id="IPR002300">
    <property type="entry name" value="aa-tRNA-synth_Ia"/>
</dbReference>
<evidence type="ECO:0000256" key="3">
    <source>
        <dbReference type="ARBA" id="ARBA00022741"/>
    </source>
</evidence>
<dbReference type="PRINTS" id="PR00986">
    <property type="entry name" value="TRNASYNTHVAL"/>
</dbReference>
<keyword evidence="3 9" id="KW-0547">Nucleotide-binding</keyword>
<dbReference type="CDD" id="cd07962">
    <property type="entry name" value="Anticodon_Ia_Val"/>
    <property type="match status" value="1"/>
</dbReference>
<protein>
    <recommendedName>
        <fullName evidence="9">Valine--tRNA ligase</fullName>
        <ecNumber evidence="9">6.1.1.9</ecNumber>
    </recommendedName>
    <alternativeName>
        <fullName evidence="9">Valyl-tRNA synthetase</fullName>
        <shortName evidence="9">ValRS</shortName>
    </alternativeName>
</protein>
<dbReference type="InterPro" id="IPR010978">
    <property type="entry name" value="tRNA-bd_arm"/>
</dbReference>
<evidence type="ECO:0000259" key="12">
    <source>
        <dbReference type="Pfam" id="PF10458"/>
    </source>
</evidence>
<dbReference type="Gene3D" id="3.40.50.620">
    <property type="entry name" value="HUPs"/>
    <property type="match status" value="2"/>
</dbReference>
<dbReference type="InterPro" id="IPR002303">
    <property type="entry name" value="Valyl-tRNA_ligase"/>
</dbReference>